<protein>
    <submittedName>
        <fullName evidence="1">Uncharacterized protein</fullName>
    </submittedName>
</protein>
<dbReference type="EMBL" id="CADEAL010000055">
    <property type="protein sequence ID" value="CAB1413443.1"/>
    <property type="molecule type" value="Genomic_DNA"/>
</dbReference>
<accession>A0A9N7TKN2</accession>
<feature type="non-terminal residue" evidence="1">
    <location>
        <position position="1"/>
    </location>
</feature>
<proteinExistence type="predicted"/>
<organism evidence="1 2">
    <name type="scientific">Pleuronectes platessa</name>
    <name type="common">European plaice</name>
    <dbReference type="NCBI Taxonomy" id="8262"/>
    <lineage>
        <taxon>Eukaryota</taxon>
        <taxon>Metazoa</taxon>
        <taxon>Chordata</taxon>
        <taxon>Craniata</taxon>
        <taxon>Vertebrata</taxon>
        <taxon>Euteleostomi</taxon>
        <taxon>Actinopterygii</taxon>
        <taxon>Neopterygii</taxon>
        <taxon>Teleostei</taxon>
        <taxon>Neoteleostei</taxon>
        <taxon>Acanthomorphata</taxon>
        <taxon>Carangaria</taxon>
        <taxon>Pleuronectiformes</taxon>
        <taxon>Pleuronectoidei</taxon>
        <taxon>Pleuronectidae</taxon>
        <taxon>Pleuronectes</taxon>
    </lineage>
</organism>
<evidence type="ECO:0000313" key="1">
    <source>
        <dbReference type="EMBL" id="CAB1413443.1"/>
    </source>
</evidence>
<dbReference type="Proteomes" id="UP001153269">
    <property type="component" value="Unassembled WGS sequence"/>
</dbReference>
<comment type="caution">
    <text evidence="1">The sequence shown here is derived from an EMBL/GenBank/DDBJ whole genome shotgun (WGS) entry which is preliminary data.</text>
</comment>
<reference evidence="1" key="1">
    <citation type="submission" date="2020-03" db="EMBL/GenBank/DDBJ databases">
        <authorList>
            <person name="Weist P."/>
        </authorList>
    </citation>
    <scope>NUCLEOTIDE SEQUENCE</scope>
</reference>
<sequence>EVYLAGPRRERQRAGGLSRPRGALHGCREVVTRQSSPSGGKEINDKWQLWVLRGSRQMAVTPELTDTGEYSGPKIVPELSVLSCCNDGGNVWSRSFRFATGTLSAALF</sequence>
<name>A0A9N7TKN2_PLEPL</name>
<gene>
    <name evidence="1" type="ORF">PLEPLA_LOCUS1143</name>
</gene>
<keyword evidence="2" id="KW-1185">Reference proteome</keyword>
<dbReference type="AlphaFoldDB" id="A0A9N7TKN2"/>
<evidence type="ECO:0000313" key="2">
    <source>
        <dbReference type="Proteomes" id="UP001153269"/>
    </source>
</evidence>